<keyword evidence="1" id="KW-0732">Signal</keyword>
<evidence type="ECO:0000313" key="3">
    <source>
        <dbReference type="Proteomes" id="UP000254065"/>
    </source>
</evidence>
<organism evidence="2 3">
    <name type="scientific">Moraxella caprae</name>
    <dbReference type="NCBI Taxonomy" id="90240"/>
    <lineage>
        <taxon>Bacteria</taxon>
        <taxon>Pseudomonadati</taxon>
        <taxon>Pseudomonadota</taxon>
        <taxon>Gammaproteobacteria</taxon>
        <taxon>Moraxellales</taxon>
        <taxon>Moraxellaceae</taxon>
        <taxon>Moraxella</taxon>
    </lineage>
</organism>
<accession>A0A378QWC3</accession>
<feature type="chain" id="PRO_5017054068" evidence="1">
    <location>
        <begin position="20"/>
        <end position="229"/>
    </location>
</feature>
<evidence type="ECO:0000313" key="2">
    <source>
        <dbReference type="EMBL" id="STZ07302.1"/>
    </source>
</evidence>
<reference evidence="2 3" key="1">
    <citation type="submission" date="2018-06" db="EMBL/GenBank/DDBJ databases">
        <authorList>
            <consortium name="Pathogen Informatics"/>
            <person name="Doyle S."/>
        </authorList>
    </citation>
    <scope>NUCLEOTIDE SEQUENCE [LARGE SCALE GENOMIC DNA]</scope>
    <source>
        <strain evidence="2 3">NCTC12877</strain>
    </source>
</reference>
<feature type="signal peptide" evidence="1">
    <location>
        <begin position="1"/>
        <end position="19"/>
    </location>
</feature>
<dbReference type="EMBL" id="UGQB01000004">
    <property type="protein sequence ID" value="STZ07302.1"/>
    <property type="molecule type" value="Genomic_DNA"/>
</dbReference>
<proteinExistence type="predicted"/>
<dbReference type="RefSeq" id="WP_029103907.1">
    <property type="nucleotide sequence ID" value="NZ_UGQB01000004.1"/>
</dbReference>
<evidence type="ECO:0000256" key="1">
    <source>
        <dbReference type="SAM" id="SignalP"/>
    </source>
</evidence>
<keyword evidence="3" id="KW-1185">Reference proteome</keyword>
<dbReference type="AlphaFoldDB" id="A0A378QWC3"/>
<sequence>MKKIIFCTLMMALAMMSHADESYWYDIHSNIPQKTMNSYRIQCYSKDDIYLKIETLDSQHQPFNFCAQPVVNEILKTAHDIKSPNFAKDLKLIEYRPYNNKTYKMAVIIDEKDKKIIPSTFVYGHREYFLNNTKKPIKPTLKASKDSYMYCFSGDANVTTIDEMMAGSNRSKNHLCTVFLGEIDGYYDFLVLERGYYFGAKLPEQDKEISQMMTHRNAKELIKKANRKK</sequence>
<name>A0A378QWC3_9GAMM</name>
<dbReference type="Proteomes" id="UP000254065">
    <property type="component" value="Unassembled WGS sequence"/>
</dbReference>
<gene>
    <name evidence="2" type="ORF">NCTC12877_00265</name>
</gene>
<protein>
    <submittedName>
        <fullName evidence="2">Uncharacterized protein</fullName>
    </submittedName>
</protein>